<dbReference type="InterPro" id="IPR029058">
    <property type="entry name" value="AB_hydrolase_fold"/>
</dbReference>
<sequence>MATTTEAQGMANDTGSGAPLGTRYAVPGGAMLLHRSGTGGPPVVFLAGGGMFGLYYWNVHNLVAEFTTSVLYDRLGTGWSDSAVLPRSGTQVTDDLRELLRSAAVPGPYVLVGHSLGGLYARLYAKRFPGEVAGLVLLDPTHENIVGYLPAEKARLLRNSSTEDLFSPEQLDTMRTAYRATFGRALAGWPAEIREPLLDQGFSRARYRQSLREPMNLPRLFGEVRAAGPDPDVSLIFLSAMGVDRFAEELVPPEARASLVESNQAKHRLYTDLATALPRAEVRRLDDAGHSGLAWLRPDAVVQAIRDVSPR</sequence>
<gene>
    <name evidence="3" type="ORF">QRX50_27195</name>
</gene>
<dbReference type="SUPFAM" id="SSF53474">
    <property type="entry name" value="alpha/beta-Hydrolases"/>
    <property type="match status" value="1"/>
</dbReference>
<dbReference type="GO" id="GO:0016787">
    <property type="term" value="F:hydrolase activity"/>
    <property type="evidence" value="ECO:0007669"/>
    <property type="project" value="UniProtKB-KW"/>
</dbReference>
<keyword evidence="1 3" id="KW-0378">Hydrolase</keyword>
<dbReference type="EMBL" id="CP127294">
    <property type="protein sequence ID" value="WIX75222.1"/>
    <property type="molecule type" value="Genomic_DNA"/>
</dbReference>
<feature type="domain" description="AB hydrolase-1" evidence="2">
    <location>
        <begin position="43"/>
        <end position="304"/>
    </location>
</feature>
<dbReference type="KEGG" id="acab:QRX50_27195"/>
<reference evidence="3 4" key="1">
    <citation type="submission" date="2023-06" db="EMBL/GenBank/DDBJ databases">
        <authorList>
            <person name="Oyuntsetseg B."/>
            <person name="Kim S.B."/>
        </authorList>
    </citation>
    <scope>NUCLEOTIDE SEQUENCE [LARGE SCALE GENOMIC DNA]</scope>
    <source>
        <strain evidence="3 4">2-15</strain>
    </source>
</reference>
<dbReference type="GO" id="GO:0016020">
    <property type="term" value="C:membrane"/>
    <property type="evidence" value="ECO:0007669"/>
    <property type="project" value="TreeGrafter"/>
</dbReference>
<evidence type="ECO:0000313" key="3">
    <source>
        <dbReference type="EMBL" id="WIX75222.1"/>
    </source>
</evidence>
<dbReference type="AlphaFoldDB" id="A0A9Y2MU24"/>
<dbReference type="Proteomes" id="UP001236014">
    <property type="component" value="Chromosome"/>
</dbReference>
<proteinExistence type="predicted"/>
<dbReference type="PANTHER" id="PTHR43798:SF31">
    <property type="entry name" value="AB HYDROLASE SUPERFAMILY PROTEIN YCLE"/>
    <property type="match status" value="1"/>
</dbReference>
<dbReference type="Gene3D" id="3.40.50.1820">
    <property type="entry name" value="alpha/beta hydrolase"/>
    <property type="match status" value="1"/>
</dbReference>
<dbReference type="InterPro" id="IPR050266">
    <property type="entry name" value="AB_hydrolase_sf"/>
</dbReference>
<dbReference type="InterPro" id="IPR000073">
    <property type="entry name" value="AB_hydrolase_1"/>
</dbReference>
<keyword evidence="4" id="KW-1185">Reference proteome</keyword>
<dbReference type="PANTHER" id="PTHR43798">
    <property type="entry name" value="MONOACYLGLYCEROL LIPASE"/>
    <property type="match status" value="1"/>
</dbReference>
<name>A0A9Y2MU24_9PSEU</name>
<evidence type="ECO:0000313" key="4">
    <source>
        <dbReference type="Proteomes" id="UP001236014"/>
    </source>
</evidence>
<evidence type="ECO:0000259" key="2">
    <source>
        <dbReference type="Pfam" id="PF12697"/>
    </source>
</evidence>
<dbReference type="RefSeq" id="WP_285965998.1">
    <property type="nucleotide sequence ID" value="NZ_CP127294.1"/>
</dbReference>
<accession>A0A9Y2MU24</accession>
<evidence type="ECO:0000256" key="1">
    <source>
        <dbReference type="ARBA" id="ARBA00022801"/>
    </source>
</evidence>
<protein>
    <submittedName>
        <fullName evidence="3">Alpha/beta hydrolase</fullName>
    </submittedName>
</protein>
<dbReference type="Pfam" id="PF12697">
    <property type="entry name" value="Abhydrolase_6"/>
    <property type="match status" value="1"/>
</dbReference>
<organism evidence="3 4">
    <name type="scientific">Amycolatopsis carbonis</name>
    <dbReference type="NCBI Taxonomy" id="715471"/>
    <lineage>
        <taxon>Bacteria</taxon>
        <taxon>Bacillati</taxon>
        <taxon>Actinomycetota</taxon>
        <taxon>Actinomycetes</taxon>
        <taxon>Pseudonocardiales</taxon>
        <taxon>Pseudonocardiaceae</taxon>
        <taxon>Amycolatopsis</taxon>
    </lineage>
</organism>